<sequence length="112" mass="12395">MGEVHIIGQIISASEFPETSLFCKWAITSGNAWKLISGLNEGQTQLDIPMAGEEAFLCHPVDVHYATKGLQGWPKLYFQIWSNNWVGKNNLCGYGFCHVPSVPGFHEVSLIS</sequence>
<dbReference type="InterPro" id="IPR010796">
    <property type="entry name" value="C2_B9-type_dom"/>
</dbReference>
<evidence type="ECO:0000313" key="8">
    <source>
        <dbReference type="EMBL" id="KAL3314945.1"/>
    </source>
</evidence>
<name>A0ABD2Q5T8_9PLAT</name>
<gene>
    <name evidence="8" type="primary">B9D2_1</name>
    <name evidence="8" type="ORF">Ciccas_006429</name>
</gene>
<dbReference type="Proteomes" id="UP001626550">
    <property type="component" value="Unassembled WGS sequence"/>
</dbReference>
<organism evidence="8 9">
    <name type="scientific">Cichlidogyrus casuarinus</name>
    <dbReference type="NCBI Taxonomy" id="1844966"/>
    <lineage>
        <taxon>Eukaryota</taxon>
        <taxon>Metazoa</taxon>
        <taxon>Spiralia</taxon>
        <taxon>Lophotrochozoa</taxon>
        <taxon>Platyhelminthes</taxon>
        <taxon>Monogenea</taxon>
        <taxon>Monopisthocotylea</taxon>
        <taxon>Dactylogyridea</taxon>
        <taxon>Ancyrocephalidae</taxon>
        <taxon>Cichlidogyrus</taxon>
    </lineage>
</organism>
<keyword evidence="2" id="KW-0963">Cytoplasm</keyword>
<evidence type="ECO:0000256" key="7">
    <source>
        <dbReference type="ARBA" id="ARBA00039272"/>
    </source>
</evidence>
<protein>
    <recommendedName>
        <fullName evidence="7">B9 domain-containing protein 2</fullName>
    </recommendedName>
</protein>
<keyword evidence="4" id="KW-0206">Cytoskeleton</keyword>
<comment type="caution">
    <text evidence="8">The sequence shown here is derived from an EMBL/GenBank/DDBJ whole genome shotgun (WGS) entry which is preliminary data.</text>
</comment>
<keyword evidence="5" id="KW-0966">Cell projection</keyword>
<evidence type="ECO:0000256" key="5">
    <source>
        <dbReference type="ARBA" id="ARBA00023273"/>
    </source>
</evidence>
<dbReference type="GO" id="GO:0030030">
    <property type="term" value="P:cell projection organization"/>
    <property type="evidence" value="ECO:0007669"/>
    <property type="project" value="UniProtKB-KW"/>
</dbReference>
<accession>A0ABD2Q5T8</accession>
<proteinExistence type="inferred from homology"/>
<evidence type="ECO:0000256" key="3">
    <source>
        <dbReference type="ARBA" id="ARBA00022794"/>
    </source>
</evidence>
<dbReference type="GO" id="GO:0005929">
    <property type="term" value="C:cilium"/>
    <property type="evidence" value="ECO:0007669"/>
    <property type="project" value="UniProtKB-ARBA"/>
</dbReference>
<comment type="subcellular location">
    <subcellularLocation>
        <location evidence="1">Cytoplasm</location>
        <location evidence="1">Cytoskeleton</location>
        <location evidence="1">Cilium basal body</location>
    </subcellularLocation>
</comment>
<dbReference type="AlphaFoldDB" id="A0ABD2Q5T8"/>
<evidence type="ECO:0000313" key="9">
    <source>
        <dbReference type="Proteomes" id="UP001626550"/>
    </source>
</evidence>
<evidence type="ECO:0000256" key="2">
    <source>
        <dbReference type="ARBA" id="ARBA00022490"/>
    </source>
</evidence>
<dbReference type="PROSITE" id="PS51381">
    <property type="entry name" value="C2_B9"/>
    <property type="match status" value="1"/>
</dbReference>
<dbReference type="PANTHER" id="PTHR12968:SF2">
    <property type="entry name" value="B9 DOMAIN-CONTAINING PROTEIN 2"/>
    <property type="match status" value="1"/>
</dbReference>
<evidence type="ECO:0000256" key="1">
    <source>
        <dbReference type="ARBA" id="ARBA00004120"/>
    </source>
</evidence>
<evidence type="ECO:0000256" key="6">
    <source>
        <dbReference type="ARBA" id="ARBA00038411"/>
    </source>
</evidence>
<comment type="similarity">
    <text evidence="6">Belongs to the B9D family.</text>
</comment>
<dbReference type="EMBL" id="JBJKFK010000864">
    <property type="protein sequence ID" value="KAL3314945.1"/>
    <property type="molecule type" value="Genomic_DNA"/>
</dbReference>
<dbReference type="PANTHER" id="PTHR12968">
    <property type="entry name" value="B9 DOMAIN-CONTAINING"/>
    <property type="match status" value="1"/>
</dbReference>
<keyword evidence="3" id="KW-0970">Cilium biogenesis/degradation</keyword>
<reference evidence="8 9" key="1">
    <citation type="submission" date="2024-11" db="EMBL/GenBank/DDBJ databases">
        <title>Adaptive evolution of stress response genes in parasites aligns with host niche diversity.</title>
        <authorList>
            <person name="Hahn C."/>
            <person name="Resl P."/>
        </authorList>
    </citation>
    <scope>NUCLEOTIDE SEQUENCE [LARGE SCALE GENOMIC DNA]</scope>
    <source>
        <strain evidence="8">EGGRZ-B1_66</strain>
        <tissue evidence="8">Body</tissue>
    </source>
</reference>
<keyword evidence="9" id="KW-1185">Reference proteome</keyword>
<evidence type="ECO:0000256" key="4">
    <source>
        <dbReference type="ARBA" id="ARBA00023212"/>
    </source>
</evidence>
<dbReference type="Pfam" id="PF07162">
    <property type="entry name" value="B9-C2"/>
    <property type="match status" value="1"/>
</dbReference>